<feature type="active site" evidence="5">
    <location>
        <position position="36"/>
    </location>
</feature>
<gene>
    <name evidence="9" type="ORF">CTDIVETGP_1649</name>
</gene>
<evidence type="ECO:0000256" key="3">
    <source>
        <dbReference type="ARBA" id="ARBA00015991"/>
    </source>
</evidence>
<dbReference type="InterPro" id="IPR001792">
    <property type="entry name" value="Acylphosphatase-like_dom"/>
</dbReference>
<evidence type="ECO:0000256" key="6">
    <source>
        <dbReference type="RuleBase" id="RU000553"/>
    </source>
</evidence>
<dbReference type="GeneID" id="29418323"/>
<keyword evidence="10" id="KW-1185">Reference proteome</keyword>
<feature type="domain" description="Acylphosphatase-like" evidence="8">
    <location>
        <begin position="3"/>
        <end position="90"/>
    </location>
</feature>
<dbReference type="InterPro" id="IPR036046">
    <property type="entry name" value="Acylphosphatase-like_dom_sf"/>
</dbReference>
<evidence type="ECO:0000256" key="7">
    <source>
        <dbReference type="RuleBase" id="RU004168"/>
    </source>
</evidence>
<dbReference type="PROSITE" id="PS00150">
    <property type="entry name" value="ACYLPHOSPHATASE_1"/>
    <property type="match status" value="1"/>
</dbReference>
<dbReference type="PANTHER" id="PTHR47268">
    <property type="entry name" value="ACYLPHOSPHATASE"/>
    <property type="match status" value="1"/>
</dbReference>
<dbReference type="Proteomes" id="UP000019482">
    <property type="component" value="Unassembled WGS sequence"/>
</dbReference>
<dbReference type="GO" id="GO:0003998">
    <property type="term" value="F:acylphosphatase activity"/>
    <property type="evidence" value="ECO:0007669"/>
    <property type="project" value="UniProtKB-EC"/>
</dbReference>
<dbReference type="PROSITE" id="PS51160">
    <property type="entry name" value="ACYLPHOSPHATASE_3"/>
    <property type="match status" value="1"/>
</dbReference>
<protein>
    <recommendedName>
        <fullName evidence="3 5">Acylphosphatase</fullName>
        <ecNumber evidence="2 5">3.6.1.7</ecNumber>
    </recommendedName>
</protein>
<evidence type="ECO:0000256" key="4">
    <source>
        <dbReference type="ARBA" id="ARBA00047645"/>
    </source>
</evidence>
<comment type="catalytic activity">
    <reaction evidence="4 5 6">
        <text>an acyl phosphate + H2O = a carboxylate + phosphate + H(+)</text>
        <dbReference type="Rhea" id="RHEA:14965"/>
        <dbReference type="ChEBI" id="CHEBI:15377"/>
        <dbReference type="ChEBI" id="CHEBI:15378"/>
        <dbReference type="ChEBI" id="CHEBI:29067"/>
        <dbReference type="ChEBI" id="CHEBI:43474"/>
        <dbReference type="ChEBI" id="CHEBI:59918"/>
        <dbReference type="EC" id="3.6.1.7"/>
    </reaction>
</comment>
<comment type="caution">
    <text evidence="9">The sequence shown here is derived from an EMBL/GenBank/DDBJ whole genome shotgun (WGS) entry which is preliminary data.</text>
</comment>
<accession>W6N841</accession>
<dbReference type="EC" id="3.6.1.7" evidence="2 5"/>
<comment type="similarity">
    <text evidence="1 7">Belongs to the acylphosphatase family.</text>
</comment>
<evidence type="ECO:0000313" key="10">
    <source>
        <dbReference type="Proteomes" id="UP000019482"/>
    </source>
</evidence>
<proteinExistence type="inferred from homology"/>
<dbReference type="SUPFAM" id="SSF54975">
    <property type="entry name" value="Acylphosphatase/BLUF domain-like"/>
    <property type="match status" value="1"/>
</dbReference>
<dbReference type="PROSITE" id="PS00151">
    <property type="entry name" value="ACYLPHOSPHATASE_2"/>
    <property type="match status" value="1"/>
</dbReference>
<dbReference type="OrthoDB" id="9808093at2"/>
<dbReference type="InterPro" id="IPR020456">
    <property type="entry name" value="Acylphosphatase"/>
</dbReference>
<reference evidence="9 10" key="1">
    <citation type="journal article" date="2015" name="Genome Announc.">
        <title>Draft Genome Sequence of Clostridium tyrobutyricum Strain DIVETGP, Isolated from Cow's Milk for Grana Padano Production.</title>
        <authorList>
            <person name="Soggiu A."/>
            <person name="Piras C."/>
            <person name="Gaiarsa S."/>
            <person name="Sassera D."/>
            <person name="Roncada P."/>
            <person name="Bendixen E."/>
            <person name="Brasca M."/>
            <person name="Bonizzi L."/>
        </authorList>
    </citation>
    <scope>NUCLEOTIDE SEQUENCE [LARGE SCALE GENOMIC DNA]</scope>
    <source>
        <strain evidence="9 10">DIVETGP</strain>
    </source>
</reference>
<evidence type="ECO:0000313" key="9">
    <source>
        <dbReference type="EMBL" id="CDL91579.1"/>
    </source>
</evidence>
<dbReference type="Gene3D" id="3.30.70.100">
    <property type="match status" value="1"/>
</dbReference>
<dbReference type="PANTHER" id="PTHR47268:SF4">
    <property type="entry name" value="ACYLPHOSPHATASE"/>
    <property type="match status" value="1"/>
</dbReference>
<dbReference type="PRINTS" id="PR00112">
    <property type="entry name" value="ACYLPHPHTASE"/>
</dbReference>
<dbReference type="AlphaFoldDB" id="W6N841"/>
<evidence type="ECO:0000256" key="1">
    <source>
        <dbReference type="ARBA" id="ARBA00005614"/>
    </source>
</evidence>
<evidence type="ECO:0000259" key="8">
    <source>
        <dbReference type="PROSITE" id="PS51160"/>
    </source>
</evidence>
<keyword evidence="5 6" id="KW-0378">Hydrolase</keyword>
<dbReference type="EMBL" id="CBXI010000027">
    <property type="protein sequence ID" value="CDL91579.1"/>
    <property type="molecule type" value="Genomic_DNA"/>
</dbReference>
<dbReference type="RefSeq" id="WP_017751540.1">
    <property type="nucleotide sequence ID" value="NZ_CBXI010000027.1"/>
</dbReference>
<name>W6N841_CLOTY</name>
<sequence length="90" mass="10429">MSRYHIVVCGKVQGVGFRYTANYLASKMNLTGWVKNMDNGNVSIELQGSSINPNTFIKDLEKANRFIKVDNLYYERINLIDLEKSFEIKY</sequence>
<feature type="active site" evidence="5">
    <location>
        <position position="18"/>
    </location>
</feature>
<dbReference type="InterPro" id="IPR017968">
    <property type="entry name" value="Acylphosphatase_CS"/>
</dbReference>
<evidence type="ECO:0000256" key="5">
    <source>
        <dbReference type="PROSITE-ProRule" id="PRU00520"/>
    </source>
</evidence>
<evidence type="ECO:0000256" key="2">
    <source>
        <dbReference type="ARBA" id="ARBA00012150"/>
    </source>
</evidence>
<organism evidence="9 10">
    <name type="scientific">Clostridium tyrobutyricum DIVETGP</name>
    <dbReference type="NCBI Taxonomy" id="1408889"/>
    <lineage>
        <taxon>Bacteria</taxon>
        <taxon>Bacillati</taxon>
        <taxon>Bacillota</taxon>
        <taxon>Clostridia</taxon>
        <taxon>Eubacteriales</taxon>
        <taxon>Clostridiaceae</taxon>
        <taxon>Clostridium</taxon>
    </lineage>
</organism>
<dbReference type="Pfam" id="PF00708">
    <property type="entry name" value="Acylphosphatase"/>
    <property type="match status" value="1"/>
</dbReference>